<dbReference type="OrthoDB" id="2690797at2"/>
<dbReference type="Gene3D" id="3.30.420.40">
    <property type="match status" value="2"/>
</dbReference>
<dbReference type="PIRSF" id="PIRSF019169">
    <property type="entry name" value="PilM"/>
    <property type="match status" value="1"/>
</dbReference>
<organism evidence="1 2">
    <name type="scientific">Thermolongibacillus altinsuensis</name>
    <dbReference type="NCBI Taxonomy" id="575256"/>
    <lineage>
        <taxon>Bacteria</taxon>
        <taxon>Bacillati</taxon>
        <taxon>Bacillota</taxon>
        <taxon>Bacilli</taxon>
        <taxon>Bacillales</taxon>
        <taxon>Anoxybacillaceae</taxon>
        <taxon>Thermolongibacillus</taxon>
    </lineage>
</organism>
<evidence type="ECO:0000313" key="2">
    <source>
        <dbReference type="Proteomes" id="UP000295658"/>
    </source>
</evidence>
<dbReference type="InterPro" id="IPR005883">
    <property type="entry name" value="PilM"/>
</dbReference>
<keyword evidence="2" id="KW-1185">Reference proteome</keyword>
<dbReference type="SUPFAM" id="SSF53067">
    <property type="entry name" value="Actin-like ATPase domain"/>
    <property type="match status" value="1"/>
</dbReference>
<sequence>MVFRLFSFRKKIANIVVKDHVIRYVELKQRHPLVVHKCGERFLPEGIIRDGKIVDEERFMLIMEECVTEWKLKNRRIRFLVPDPFVVIRKISIPADLQQDEIRGYLFMELGSSIHLPFEEAVFDFVVLERKKDKLDVLLFAAPESIVMKYAELFEQADLKPIVADISPLSLYRLFYEYGQADENDHLLFVQFDLSSLNVSVFHQHKPIFTRQLAFDSHFADWERTEAGWKWTKQNERPEWQLEDIYKEMERFMNFYRFSIHQGNEQITRIVMTGDHPLLSAFTDMLRNRLDVPVQEMTVNADGQEVDRSYYLAIGLALKEGTAHASGN</sequence>
<dbReference type="PANTHER" id="PTHR32432">
    <property type="entry name" value="CELL DIVISION PROTEIN FTSA-RELATED"/>
    <property type="match status" value="1"/>
</dbReference>
<dbReference type="Gene3D" id="3.30.1490.300">
    <property type="match status" value="1"/>
</dbReference>
<comment type="caution">
    <text evidence="1">The sequence shown here is derived from an EMBL/GenBank/DDBJ whole genome shotgun (WGS) entry which is preliminary data.</text>
</comment>
<dbReference type="Proteomes" id="UP000295658">
    <property type="component" value="Unassembled WGS sequence"/>
</dbReference>
<evidence type="ECO:0000313" key="1">
    <source>
        <dbReference type="EMBL" id="TCL51931.1"/>
    </source>
</evidence>
<dbReference type="AlphaFoldDB" id="A0A4R1QG44"/>
<dbReference type="PANTHER" id="PTHR32432:SF3">
    <property type="entry name" value="ETHANOLAMINE UTILIZATION PROTEIN EUTJ"/>
    <property type="match status" value="1"/>
</dbReference>
<dbReference type="EMBL" id="SLUL01000003">
    <property type="protein sequence ID" value="TCL51931.1"/>
    <property type="molecule type" value="Genomic_DNA"/>
</dbReference>
<dbReference type="InterPro" id="IPR043129">
    <property type="entry name" value="ATPase_NBD"/>
</dbReference>
<reference evidence="1 2" key="1">
    <citation type="submission" date="2019-03" db="EMBL/GenBank/DDBJ databases">
        <title>Genomic Encyclopedia of Type Strains, Phase IV (KMG-IV): sequencing the most valuable type-strain genomes for metagenomic binning, comparative biology and taxonomic classification.</title>
        <authorList>
            <person name="Goeker M."/>
        </authorList>
    </citation>
    <scope>NUCLEOTIDE SEQUENCE [LARGE SCALE GENOMIC DNA]</scope>
    <source>
        <strain evidence="1 2">DSM 24979</strain>
    </source>
</reference>
<gene>
    <name evidence="1" type="ORF">EDD69_103176</name>
</gene>
<dbReference type="Pfam" id="PF11104">
    <property type="entry name" value="PilM_2"/>
    <property type="match status" value="1"/>
</dbReference>
<dbReference type="InterPro" id="IPR050696">
    <property type="entry name" value="FtsA/MreB"/>
</dbReference>
<protein>
    <submittedName>
        <fullName evidence="1">Type IV pilus assembly protein PilM</fullName>
    </submittedName>
</protein>
<accession>A0A4R1QG44</accession>
<name>A0A4R1QG44_9BACL</name>
<proteinExistence type="predicted"/>
<dbReference type="RefSeq" id="WP_132947629.1">
    <property type="nucleotide sequence ID" value="NZ_BSVG01000001.1"/>
</dbReference>